<proteinExistence type="predicted"/>
<organism evidence="2 3">
    <name type="scientific">Terricaulis silvestris</name>
    <dbReference type="NCBI Taxonomy" id="2686094"/>
    <lineage>
        <taxon>Bacteria</taxon>
        <taxon>Pseudomonadati</taxon>
        <taxon>Pseudomonadota</taxon>
        <taxon>Alphaproteobacteria</taxon>
        <taxon>Caulobacterales</taxon>
        <taxon>Caulobacteraceae</taxon>
        <taxon>Terricaulis</taxon>
    </lineage>
</organism>
<gene>
    <name evidence="2" type="ORF">DSM104635_02531</name>
</gene>
<dbReference type="AlphaFoldDB" id="A0A6I6MKB8"/>
<dbReference type="InterPro" id="IPR035901">
    <property type="entry name" value="GIY-YIG_endonuc_sf"/>
</dbReference>
<sequence>MFYVYMLASEKFPTQRYTGFTTDMRSRLKAHNKGDSPHTSKYRPWRLVGYLAFENQQKAIAFERYLKSGSGKAFANKRLW</sequence>
<dbReference type="InterPro" id="IPR000305">
    <property type="entry name" value="GIY-YIG_endonuc"/>
</dbReference>
<dbReference type="RefSeq" id="WP_158766524.1">
    <property type="nucleotide sequence ID" value="NZ_CP047045.1"/>
</dbReference>
<feature type="domain" description="GIY-YIG" evidence="1">
    <location>
        <begin position="1"/>
        <end position="80"/>
    </location>
</feature>
<reference evidence="3" key="1">
    <citation type="submission" date="2019-12" db="EMBL/GenBank/DDBJ databases">
        <title>Complete genome of Terracaulis silvestris 0127_4.</title>
        <authorList>
            <person name="Vieira S."/>
            <person name="Riedel T."/>
            <person name="Sproer C."/>
            <person name="Pascual J."/>
            <person name="Boedeker C."/>
            <person name="Overmann J."/>
        </authorList>
    </citation>
    <scope>NUCLEOTIDE SEQUENCE [LARGE SCALE GENOMIC DNA]</scope>
    <source>
        <strain evidence="3">0127_4</strain>
    </source>
</reference>
<protein>
    <submittedName>
        <fullName evidence="2">GIY-YIG nuclease superfamily protein</fullName>
    </submittedName>
</protein>
<dbReference type="Pfam" id="PF01541">
    <property type="entry name" value="GIY-YIG"/>
    <property type="match status" value="1"/>
</dbReference>
<dbReference type="CDD" id="cd10449">
    <property type="entry name" value="GIY-YIG_SLX1_like"/>
    <property type="match status" value="1"/>
</dbReference>
<dbReference type="Gene3D" id="3.40.1440.10">
    <property type="entry name" value="GIY-YIG endonuclease"/>
    <property type="match status" value="1"/>
</dbReference>
<evidence type="ECO:0000259" key="1">
    <source>
        <dbReference type="PROSITE" id="PS50164"/>
    </source>
</evidence>
<evidence type="ECO:0000313" key="3">
    <source>
        <dbReference type="Proteomes" id="UP000431269"/>
    </source>
</evidence>
<accession>A0A6I6MKB8</accession>
<dbReference type="KEGG" id="tsv:DSM104635_02531"/>
<dbReference type="SUPFAM" id="SSF82771">
    <property type="entry name" value="GIY-YIG endonuclease"/>
    <property type="match status" value="1"/>
</dbReference>
<name>A0A6I6MKB8_9CAUL</name>
<dbReference type="PROSITE" id="PS50164">
    <property type="entry name" value="GIY_YIG"/>
    <property type="match status" value="1"/>
</dbReference>
<keyword evidence="3" id="KW-1185">Reference proteome</keyword>
<evidence type="ECO:0000313" key="2">
    <source>
        <dbReference type="EMBL" id="QGZ95680.1"/>
    </source>
</evidence>
<dbReference type="EMBL" id="CP047045">
    <property type="protein sequence ID" value="QGZ95680.1"/>
    <property type="molecule type" value="Genomic_DNA"/>
</dbReference>
<dbReference type="Proteomes" id="UP000431269">
    <property type="component" value="Chromosome"/>
</dbReference>